<dbReference type="Gene3D" id="1.25.40.10">
    <property type="entry name" value="Tetratricopeptide repeat domain"/>
    <property type="match status" value="1"/>
</dbReference>
<dbReference type="SUPFAM" id="SSF48452">
    <property type="entry name" value="TPR-like"/>
    <property type="match status" value="1"/>
</dbReference>
<organism evidence="5 6">
    <name type="scientific">Roseovarius gaetbuli</name>
    <dbReference type="NCBI Taxonomy" id="1356575"/>
    <lineage>
        <taxon>Bacteria</taxon>
        <taxon>Pseudomonadati</taxon>
        <taxon>Pseudomonadota</taxon>
        <taxon>Alphaproteobacteria</taxon>
        <taxon>Rhodobacterales</taxon>
        <taxon>Roseobacteraceae</taxon>
        <taxon>Roseovarius</taxon>
    </lineage>
</organism>
<evidence type="ECO:0000256" key="1">
    <source>
        <dbReference type="ARBA" id="ARBA00022737"/>
    </source>
</evidence>
<feature type="repeat" description="TPR" evidence="3">
    <location>
        <begin position="101"/>
        <end position="134"/>
    </location>
</feature>
<feature type="signal peptide" evidence="4">
    <location>
        <begin position="1"/>
        <end position="27"/>
    </location>
</feature>
<feature type="chain" id="PRO_5012959524" evidence="4">
    <location>
        <begin position="28"/>
        <end position="187"/>
    </location>
</feature>
<dbReference type="PANTHER" id="PTHR44858:SF1">
    <property type="entry name" value="UDP-N-ACETYLGLUCOSAMINE--PEPTIDE N-ACETYLGLUCOSAMINYLTRANSFERASE SPINDLY-RELATED"/>
    <property type="match status" value="1"/>
</dbReference>
<name>A0A1X6Z124_9RHOB</name>
<dbReference type="InterPro" id="IPR050498">
    <property type="entry name" value="Ycf3"/>
</dbReference>
<proteinExistence type="predicted"/>
<feature type="repeat" description="TPR" evidence="3">
    <location>
        <begin position="135"/>
        <end position="168"/>
    </location>
</feature>
<keyword evidence="1" id="KW-0677">Repeat</keyword>
<dbReference type="InterPro" id="IPR011990">
    <property type="entry name" value="TPR-like_helical_dom_sf"/>
</dbReference>
<dbReference type="PROSITE" id="PS50005">
    <property type="entry name" value="TPR"/>
    <property type="match status" value="2"/>
</dbReference>
<keyword evidence="6" id="KW-1185">Reference proteome</keyword>
<evidence type="ECO:0000313" key="6">
    <source>
        <dbReference type="Proteomes" id="UP000194012"/>
    </source>
</evidence>
<dbReference type="SMART" id="SM00028">
    <property type="entry name" value="TPR"/>
    <property type="match status" value="3"/>
</dbReference>
<dbReference type="Proteomes" id="UP000194012">
    <property type="component" value="Unassembled WGS sequence"/>
</dbReference>
<sequence length="187" mass="20415">MGRVFTNLNRIVTALLAIVTFSLPALAAPNARLDGLFAALQEADEKEARRIAGEIELELEKSGSPAMDLLLRRGRDAIEAGDTAMAIEHLSALIDHAPGFVEAWHLRSVAFFKADRYGLALSDIEHALALEPRHYNVLYGLGVLLNEMNQPDLAQEAFSRVLAIHPHHEDVTSAMEDIKSQLGGADL</sequence>
<evidence type="ECO:0000256" key="2">
    <source>
        <dbReference type="ARBA" id="ARBA00022803"/>
    </source>
</evidence>
<keyword evidence="4" id="KW-0732">Signal</keyword>
<evidence type="ECO:0000256" key="3">
    <source>
        <dbReference type="PROSITE-ProRule" id="PRU00339"/>
    </source>
</evidence>
<evidence type="ECO:0000313" key="5">
    <source>
        <dbReference type="EMBL" id="SLN35460.1"/>
    </source>
</evidence>
<evidence type="ECO:0000256" key="4">
    <source>
        <dbReference type="SAM" id="SignalP"/>
    </source>
</evidence>
<reference evidence="6" key="1">
    <citation type="submission" date="2017-03" db="EMBL/GenBank/DDBJ databases">
        <authorList>
            <person name="Rodrigo-Torres L."/>
            <person name="Arahal R.D."/>
            <person name="Lucena T."/>
        </authorList>
    </citation>
    <scope>NUCLEOTIDE SEQUENCE [LARGE SCALE GENOMIC DNA]</scope>
    <source>
        <strain evidence="6">CECT 8370</strain>
    </source>
</reference>
<dbReference type="OrthoDB" id="9815010at2"/>
<keyword evidence="2 3" id="KW-0802">TPR repeat</keyword>
<dbReference type="Pfam" id="PF14559">
    <property type="entry name" value="TPR_19"/>
    <property type="match status" value="1"/>
</dbReference>
<dbReference type="PANTHER" id="PTHR44858">
    <property type="entry name" value="TETRATRICOPEPTIDE REPEAT PROTEIN 6"/>
    <property type="match status" value="1"/>
</dbReference>
<gene>
    <name evidence="5" type="ORF">ROG8370_01457</name>
</gene>
<dbReference type="RefSeq" id="WP_085826401.1">
    <property type="nucleotide sequence ID" value="NZ_FWFJ01000010.1"/>
</dbReference>
<accession>A0A1X6Z124</accession>
<dbReference type="EMBL" id="FWFJ01000010">
    <property type="protein sequence ID" value="SLN35460.1"/>
    <property type="molecule type" value="Genomic_DNA"/>
</dbReference>
<dbReference type="AlphaFoldDB" id="A0A1X6Z124"/>
<dbReference type="InterPro" id="IPR019734">
    <property type="entry name" value="TPR_rpt"/>
</dbReference>
<protein>
    <submittedName>
        <fullName evidence="5">Tetratricopeptide repeat protein</fullName>
    </submittedName>
</protein>